<dbReference type="InterPro" id="IPR018392">
    <property type="entry name" value="LysM"/>
</dbReference>
<dbReference type="Pfam" id="PF01476">
    <property type="entry name" value="LysM"/>
    <property type="match status" value="1"/>
</dbReference>
<feature type="region of interest" description="Disordered" evidence="1">
    <location>
        <begin position="275"/>
        <end position="465"/>
    </location>
</feature>
<protein>
    <recommendedName>
        <fullName evidence="2">LysM domain-containing protein</fullName>
    </recommendedName>
</protein>
<sequence length="530" mass="58269">MADQSYGLRFDIYERVHLSAEEVGIDELEEIELYPRIQVVSGDDYATLRGHLLLTGLYRGEGESRELSHLIPVEITVPLNRVNRLEDISVEIENFDVDLLNERSLNVTGVLSLQGIETAAFAPVAQDWSSREYTASYVPEDFNPTNDPWIQADAAFLQEEASSDAQQAQEREQEQTLQQEQADFLNQIPANEQEIVQVSAEAEEDAEERAAGAVESWLTAGSPDFERFGQDDTEPSFAQAAPETSSPGFGAIPSILAREPEAGLPGISFASLATPELRQAEQTQTQAASDEWFSEEGSQTSETAAPAFASAGGDTVPREQAEVQVWNISSQEAETAVQSAFSSAVDSEREEQAPEARHEEQAPAAPEKPAESQEPENLAPAENNSALELENAPEAEAGPAEEEKPQEMKIALGSKNKTIPENNGHFGFSQLLHSSKASASAAPEQAEASVSEEPSPEALQAEREERQWKQAFISNLNEATPFRKVRMVIVQREETIDEIAERYSMSARELLLHNRLSEQTIEEGQVLYLP</sequence>
<keyword evidence="4" id="KW-1185">Reference proteome</keyword>
<dbReference type="OrthoDB" id="2966368at2"/>
<feature type="compositionally biased region" description="Low complexity" evidence="1">
    <location>
        <begin position="375"/>
        <end position="398"/>
    </location>
</feature>
<feature type="compositionally biased region" description="Basic and acidic residues" evidence="1">
    <location>
        <begin position="346"/>
        <end position="361"/>
    </location>
</feature>
<reference evidence="3 4" key="1">
    <citation type="submission" date="2016-01" db="EMBL/GenBank/DDBJ databases">
        <title>Complete Genome Sequence of Paenibacillus yonginensis DCY84, a novel Plant Growth-Promoting Bacteria with Elicitation of Induced Systemic Resistance.</title>
        <authorList>
            <person name="Kim Y.J."/>
            <person name="Yang D.C."/>
            <person name="Sukweenadhi J."/>
        </authorList>
    </citation>
    <scope>NUCLEOTIDE SEQUENCE [LARGE SCALE GENOMIC DNA]</scope>
    <source>
        <strain evidence="3 4">DCY84</strain>
    </source>
</reference>
<dbReference type="InterPro" id="IPR048862">
    <property type="entry name" value="SPOCS_spoVID_N"/>
</dbReference>
<dbReference type="Gene3D" id="3.10.350.10">
    <property type="entry name" value="LysM domain"/>
    <property type="match status" value="1"/>
</dbReference>
<dbReference type="Proteomes" id="UP000092573">
    <property type="component" value="Chromosome"/>
</dbReference>
<dbReference type="AlphaFoldDB" id="A0A1B1N267"/>
<name>A0A1B1N267_9BACL</name>
<dbReference type="SUPFAM" id="SSF54106">
    <property type="entry name" value="LysM domain"/>
    <property type="match status" value="1"/>
</dbReference>
<feature type="domain" description="LysM" evidence="2">
    <location>
        <begin position="487"/>
        <end position="530"/>
    </location>
</feature>
<evidence type="ECO:0000256" key="1">
    <source>
        <dbReference type="SAM" id="MobiDB-lite"/>
    </source>
</evidence>
<feature type="compositionally biased region" description="Low complexity" evidence="1">
    <location>
        <begin position="434"/>
        <end position="458"/>
    </location>
</feature>
<accession>A0A1B1N267</accession>
<proteinExistence type="predicted"/>
<dbReference type="KEGG" id="pyg:AWM70_13635"/>
<organism evidence="3 4">
    <name type="scientific">Paenibacillus yonginensis</name>
    <dbReference type="NCBI Taxonomy" id="1462996"/>
    <lineage>
        <taxon>Bacteria</taxon>
        <taxon>Bacillati</taxon>
        <taxon>Bacillota</taxon>
        <taxon>Bacilli</taxon>
        <taxon>Bacillales</taxon>
        <taxon>Paenibacillaceae</taxon>
        <taxon>Paenibacillus</taxon>
    </lineage>
</organism>
<dbReference type="InterPro" id="IPR036779">
    <property type="entry name" value="LysM_dom_sf"/>
</dbReference>
<dbReference type="Pfam" id="PF20918">
    <property type="entry name" value="SPOCS_spoVID-N"/>
    <property type="match status" value="1"/>
</dbReference>
<evidence type="ECO:0000259" key="2">
    <source>
        <dbReference type="SMART" id="SM00257"/>
    </source>
</evidence>
<dbReference type="SMART" id="SM00257">
    <property type="entry name" value="LysM"/>
    <property type="match status" value="1"/>
</dbReference>
<gene>
    <name evidence="3" type="ORF">AWM70_13635</name>
</gene>
<dbReference type="STRING" id="1462996.AWM70_13635"/>
<dbReference type="EMBL" id="CP014167">
    <property type="protein sequence ID" value="ANS75509.1"/>
    <property type="molecule type" value="Genomic_DNA"/>
</dbReference>
<evidence type="ECO:0000313" key="3">
    <source>
        <dbReference type="EMBL" id="ANS75509.1"/>
    </source>
</evidence>
<feature type="region of interest" description="Disordered" evidence="1">
    <location>
        <begin position="222"/>
        <end position="254"/>
    </location>
</feature>
<evidence type="ECO:0000313" key="4">
    <source>
        <dbReference type="Proteomes" id="UP000092573"/>
    </source>
</evidence>
<dbReference type="RefSeq" id="WP_068697230.1">
    <property type="nucleotide sequence ID" value="NZ_CP014167.1"/>
</dbReference>
<feature type="compositionally biased region" description="Polar residues" evidence="1">
    <location>
        <begin position="326"/>
        <end position="345"/>
    </location>
</feature>